<keyword evidence="1" id="KW-0472">Membrane</keyword>
<dbReference type="GO" id="GO:0032259">
    <property type="term" value="P:methylation"/>
    <property type="evidence" value="ECO:0007669"/>
    <property type="project" value="UniProtKB-KW"/>
</dbReference>
<dbReference type="Proteomes" id="UP000323594">
    <property type="component" value="Chromosome"/>
</dbReference>
<name>A0AAE6IUU4_TREPH</name>
<dbReference type="EMBL" id="CP042817">
    <property type="protein sequence ID" value="QEJ98305.1"/>
    <property type="molecule type" value="Genomic_DNA"/>
</dbReference>
<dbReference type="PANTHER" id="PTHR45277">
    <property type="entry name" value="EXPRESSED PROTEIN"/>
    <property type="match status" value="1"/>
</dbReference>
<keyword evidence="1" id="KW-0812">Transmembrane</keyword>
<dbReference type="AlphaFoldDB" id="A0AAE6IUU4"/>
<feature type="transmembrane region" description="Helical" evidence="1">
    <location>
        <begin position="43"/>
        <end position="63"/>
    </location>
</feature>
<keyword evidence="3" id="KW-0489">Methyltransferase</keyword>
<dbReference type="InterPro" id="IPR025714">
    <property type="entry name" value="Methyltranfer_dom"/>
</dbReference>
<gene>
    <name evidence="3" type="ORF">FUT82_10060</name>
</gene>
<organism evidence="3 4">
    <name type="scientific">Treponema phagedenis</name>
    <dbReference type="NCBI Taxonomy" id="162"/>
    <lineage>
        <taxon>Bacteria</taxon>
        <taxon>Pseudomonadati</taxon>
        <taxon>Spirochaetota</taxon>
        <taxon>Spirochaetia</taxon>
        <taxon>Spirochaetales</taxon>
        <taxon>Treponemataceae</taxon>
        <taxon>Treponema</taxon>
    </lineage>
</organism>
<evidence type="ECO:0000259" key="2">
    <source>
        <dbReference type="Pfam" id="PF13847"/>
    </source>
</evidence>
<protein>
    <submittedName>
        <fullName evidence="3">Class I SAM-dependent methyltransferase</fullName>
    </submittedName>
</protein>
<accession>A0AAE6IUU4</accession>
<dbReference type="GO" id="GO:0008168">
    <property type="term" value="F:methyltransferase activity"/>
    <property type="evidence" value="ECO:0007669"/>
    <property type="project" value="UniProtKB-KW"/>
</dbReference>
<evidence type="ECO:0000313" key="3">
    <source>
        <dbReference type="EMBL" id="QEJ98305.1"/>
    </source>
</evidence>
<keyword evidence="1" id="KW-1133">Transmembrane helix</keyword>
<feature type="transmembrane region" description="Helical" evidence="1">
    <location>
        <begin position="12"/>
        <end position="31"/>
    </location>
</feature>
<dbReference type="InterPro" id="IPR029063">
    <property type="entry name" value="SAM-dependent_MTases_sf"/>
</dbReference>
<proteinExistence type="predicted"/>
<dbReference type="CDD" id="cd02440">
    <property type="entry name" value="AdoMet_MTases"/>
    <property type="match status" value="1"/>
</dbReference>
<dbReference type="RefSeq" id="WP_148879711.1">
    <property type="nucleotide sequence ID" value="NZ_JARGEY010000070.1"/>
</dbReference>
<keyword evidence="3" id="KW-0808">Transferase</keyword>
<feature type="domain" description="Methyltransferase" evidence="2">
    <location>
        <begin position="97"/>
        <end position="226"/>
    </location>
</feature>
<evidence type="ECO:0000256" key="1">
    <source>
        <dbReference type="SAM" id="Phobius"/>
    </source>
</evidence>
<dbReference type="Pfam" id="PF13847">
    <property type="entry name" value="Methyltransf_31"/>
    <property type="match status" value="1"/>
</dbReference>
<reference evidence="3 4" key="1">
    <citation type="submission" date="2019-08" db="EMBL/GenBank/DDBJ databases">
        <authorList>
            <person name="Kuhnert P."/>
        </authorList>
    </citation>
    <scope>NUCLEOTIDE SEQUENCE [LARGE SCALE GENOMIC DNA]</scope>
    <source>
        <strain evidence="3 4">B36.5</strain>
    </source>
</reference>
<dbReference type="PANTHER" id="PTHR45277:SF1">
    <property type="entry name" value="EXPRESSED PROTEIN"/>
    <property type="match status" value="1"/>
</dbReference>
<dbReference type="Gene3D" id="3.40.50.150">
    <property type="entry name" value="Vaccinia Virus protein VP39"/>
    <property type="match status" value="1"/>
</dbReference>
<dbReference type="SUPFAM" id="SSF53335">
    <property type="entry name" value="S-adenosyl-L-methionine-dependent methyltransferases"/>
    <property type="match status" value="1"/>
</dbReference>
<sequence length="261" mass="29329">MKPDYKNWVPKNMLYLLAFLATLSYVTTFFLQQRLQTGTIKNILCLLFLIIAIILSAVFAWMMRMYRAFSYKGKRKLSKDIIEGLAKYVEVPENGLALDVGCGSGALTIAVAKKNPTAKIIGVDRWGKEYSSFSKKLCEGNAKAEGVCNVEFAKGDATKLDYPDESFDAVTSNYVYHNITKMNRQELLLKTLRLLKKGGTFAVHDIFSTGKYGDMQSFIKKLKDMGYENVQLINTTNGIFMTKKEAAKYALKHSAILCGKK</sequence>
<evidence type="ECO:0000313" key="4">
    <source>
        <dbReference type="Proteomes" id="UP000323594"/>
    </source>
</evidence>